<dbReference type="OrthoDB" id="27575at10239"/>
<accession>B3FJU4</accession>
<dbReference type="KEGG" id="vg:6372430"/>
<organismHost>
    <name type="scientific">Pseudomonas chlororaphis</name>
    <dbReference type="NCBI Taxonomy" id="587753"/>
</organismHost>
<reference evidence="1 2" key="1">
    <citation type="journal article" date="2008" name="Virology">
        <title>Characterization of Pseudomonas chlororaphis myovirus 201varphi2-1 via genomic sequencing, mass spectrometry, and electron microscopy.</title>
        <authorList>
            <person name="Thomas J.A."/>
            <person name="Rolando M.R."/>
            <person name="Carroll C.A."/>
            <person name="Shen P.S."/>
            <person name="Belnap D.M."/>
            <person name="Weintraub S.T."/>
            <person name="Serwer P."/>
            <person name="Hardies S.C."/>
        </authorList>
    </citation>
    <scope>NUCLEOTIDE SEQUENCE</scope>
</reference>
<protein>
    <submittedName>
        <fullName evidence="1">Uncharacterized protein</fullName>
    </submittedName>
</protein>
<dbReference type="Proteomes" id="UP000002421">
    <property type="component" value="Segment"/>
</dbReference>
<proteinExistence type="predicted"/>
<dbReference type="EMBL" id="EU197055">
    <property type="protein sequence ID" value="ABY63259.1"/>
    <property type="molecule type" value="Genomic_DNA"/>
</dbReference>
<dbReference type="RefSeq" id="YP_001957155.1">
    <property type="nucleotide sequence ID" value="NC_010821.1"/>
</dbReference>
<name>B3FJU4_BP201</name>
<gene>
    <name evidence="1" type="ORF">201phi2-1p436</name>
</gene>
<keyword evidence="2" id="KW-1185">Reference proteome</keyword>
<evidence type="ECO:0000313" key="2">
    <source>
        <dbReference type="Proteomes" id="UP000002421"/>
    </source>
</evidence>
<evidence type="ECO:0000313" key="1">
    <source>
        <dbReference type="EMBL" id="ABY63259.1"/>
    </source>
</evidence>
<sequence length="167" mass="19201">MNDYVKPLVDYVSIIDALEKVTRYNWERWGNTQHRGDPAWVVRDCKTIGLYVGRQCGLSQGALKWIAKHPNKCILITKDSYLKLALANDYLKNTGRERVDYTQLVPSASGTIEKWNAQLSDEEKLNTRYVIVDDAQFTVGAGYVKRAEFNKWVAETFHPDTFVILIK</sequence>
<organism evidence="1 2">
    <name type="scientific">Pseudomonas phage 201phi2-1</name>
    <name type="common">Pseudomonas chlororaphis phage 201phi2-1</name>
    <dbReference type="NCBI Taxonomy" id="198110"/>
    <lineage>
        <taxon>Viruses</taxon>
        <taxon>Duplodnaviria</taxon>
        <taxon>Heunggongvirae</taxon>
        <taxon>Uroviricota</taxon>
        <taxon>Caudoviricetes</taxon>
        <taxon>Chimalliviridae</taxon>
        <taxon>Serwervirus</taxon>
        <taxon>Serwervirus 201phi21</taxon>
    </lineage>
</organism>